<feature type="transmembrane region" description="Helical" evidence="7">
    <location>
        <begin position="175"/>
        <end position="194"/>
    </location>
</feature>
<keyword evidence="3" id="KW-0547">Nucleotide-binding</keyword>
<comment type="subcellular location">
    <subcellularLocation>
        <location evidence="1">Cell membrane</location>
        <topology evidence="1">Multi-pass membrane protein</topology>
    </subcellularLocation>
</comment>
<evidence type="ECO:0000259" key="8">
    <source>
        <dbReference type="PROSITE" id="PS50893"/>
    </source>
</evidence>
<gene>
    <name evidence="10" type="ORF">GA0070606_0486</name>
</gene>
<dbReference type="PANTHER" id="PTHR24221">
    <property type="entry name" value="ATP-BINDING CASSETTE SUB-FAMILY B"/>
    <property type="match status" value="1"/>
</dbReference>
<evidence type="ECO:0000256" key="2">
    <source>
        <dbReference type="ARBA" id="ARBA00022692"/>
    </source>
</evidence>
<evidence type="ECO:0000256" key="5">
    <source>
        <dbReference type="ARBA" id="ARBA00022989"/>
    </source>
</evidence>
<dbReference type="GO" id="GO:0016887">
    <property type="term" value="F:ATP hydrolysis activity"/>
    <property type="evidence" value="ECO:0007669"/>
    <property type="project" value="InterPro"/>
</dbReference>
<evidence type="ECO:0000256" key="3">
    <source>
        <dbReference type="ARBA" id="ARBA00022741"/>
    </source>
</evidence>
<dbReference type="InterPro" id="IPR036640">
    <property type="entry name" value="ABC1_TM_sf"/>
</dbReference>
<dbReference type="Pfam" id="PF00005">
    <property type="entry name" value="ABC_tran"/>
    <property type="match status" value="1"/>
</dbReference>
<feature type="domain" description="ABC transporter" evidence="8">
    <location>
        <begin position="356"/>
        <end position="594"/>
    </location>
</feature>
<feature type="transmembrane region" description="Helical" evidence="7">
    <location>
        <begin position="293"/>
        <end position="309"/>
    </location>
</feature>
<accession>A0A1C6TT49</accession>
<dbReference type="PROSITE" id="PS00211">
    <property type="entry name" value="ABC_TRANSPORTER_1"/>
    <property type="match status" value="1"/>
</dbReference>
<evidence type="ECO:0000256" key="4">
    <source>
        <dbReference type="ARBA" id="ARBA00022840"/>
    </source>
</evidence>
<dbReference type="InterPro" id="IPR039421">
    <property type="entry name" value="Type_1_exporter"/>
</dbReference>
<dbReference type="SMART" id="SM00382">
    <property type="entry name" value="AAA"/>
    <property type="match status" value="1"/>
</dbReference>
<dbReference type="InterPro" id="IPR003439">
    <property type="entry name" value="ABC_transporter-like_ATP-bd"/>
</dbReference>
<dbReference type="InterPro" id="IPR011527">
    <property type="entry name" value="ABC1_TM_dom"/>
</dbReference>
<feature type="transmembrane region" description="Helical" evidence="7">
    <location>
        <begin position="73"/>
        <end position="96"/>
    </location>
</feature>
<feature type="domain" description="ABC transmembrane type-1" evidence="9">
    <location>
        <begin position="33"/>
        <end position="324"/>
    </location>
</feature>
<evidence type="ECO:0000259" key="9">
    <source>
        <dbReference type="PROSITE" id="PS50929"/>
    </source>
</evidence>
<feature type="transmembrane region" description="Helical" evidence="7">
    <location>
        <begin position="32"/>
        <end position="53"/>
    </location>
</feature>
<dbReference type="GO" id="GO:0140359">
    <property type="term" value="F:ABC-type transporter activity"/>
    <property type="evidence" value="ECO:0007669"/>
    <property type="project" value="InterPro"/>
</dbReference>
<dbReference type="GO" id="GO:0034040">
    <property type="term" value="F:ATPase-coupled lipid transmembrane transporter activity"/>
    <property type="evidence" value="ECO:0007669"/>
    <property type="project" value="TreeGrafter"/>
</dbReference>
<dbReference type="Gene3D" id="1.20.1560.10">
    <property type="entry name" value="ABC transporter type 1, transmembrane domain"/>
    <property type="match status" value="1"/>
</dbReference>
<dbReference type="SUPFAM" id="SSF52540">
    <property type="entry name" value="P-loop containing nucleoside triphosphate hydrolases"/>
    <property type="match status" value="1"/>
</dbReference>
<evidence type="ECO:0000313" key="11">
    <source>
        <dbReference type="Proteomes" id="UP000199001"/>
    </source>
</evidence>
<dbReference type="GO" id="GO:0005524">
    <property type="term" value="F:ATP binding"/>
    <property type="evidence" value="ECO:0007669"/>
    <property type="project" value="UniProtKB-KW"/>
</dbReference>
<keyword evidence="11" id="KW-1185">Reference proteome</keyword>
<sequence length="614" mass="66840">MDPVTSKLTSRDLCRVAIRAVRMSWAADPQGVLTVAGLQLTTAVGLAGALLLLRDMIDDVMPLAGRGGAGADLTTLVSGLVALIVLGTAGGILLTLSGMRQQILTDRVDRHVISLVLRTAAHTELGEFEDPDFHDRLQRAVHAARHKPAMVIMMLVTMMQAALTVLAVAGVFITIAWWLLPLATLTALPLFKAAKDERDARYAMHYSLAENHRRRQYFEQLLTGRDEAKEIRALNLGATLHARWDSEYARELTSMISLIRTHAGREIVARLVSSALIVGGIATVWALVDTGRVSLAGASTGLVGLWLLSTRMTMASRMLNDMGQSLYFLKDLHDFAAAATVPPPRPAEPALPFRTLRARDLTFTYPGVDQPTLHGIDISLHQDEIIALVGTNGSGKTTLAKILAGLYAPTGGRLDRDGRPANDMHQLRHGCAVVFQDFIRYKLTAHDNIAFGRVEDQIHDSRIRCAAESAGVAALVEGLPDGYDTVLGREFTNGTDLSGGQWQKLAIARAFYRNAPFIILDEPTAALDPQAEADLFARIRQLFAGRTVLLISHRFSSVRSADRIYVLDAGRIIEQGTHAELMRTQGRYADLFLTQAAGYLDGNHLVDEVSGDLG</sequence>
<dbReference type="PROSITE" id="PS50893">
    <property type="entry name" value="ABC_TRANSPORTER_2"/>
    <property type="match status" value="1"/>
</dbReference>
<proteinExistence type="predicted"/>
<organism evidence="10 11">
    <name type="scientific">Micromonospora citrea</name>
    <dbReference type="NCBI Taxonomy" id="47855"/>
    <lineage>
        <taxon>Bacteria</taxon>
        <taxon>Bacillati</taxon>
        <taxon>Actinomycetota</taxon>
        <taxon>Actinomycetes</taxon>
        <taxon>Micromonosporales</taxon>
        <taxon>Micromonosporaceae</taxon>
        <taxon>Micromonospora</taxon>
    </lineage>
</organism>
<dbReference type="AlphaFoldDB" id="A0A1C6TT49"/>
<feature type="transmembrane region" description="Helical" evidence="7">
    <location>
        <begin position="149"/>
        <end position="169"/>
    </location>
</feature>
<dbReference type="Gene3D" id="3.40.50.300">
    <property type="entry name" value="P-loop containing nucleotide triphosphate hydrolases"/>
    <property type="match status" value="1"/>
</dbReference>
<dbReference type="STRING" id="47855.GA0070606_0486"/>
<dbReference type="InterPro" id="IPR017871">
    <property type="entry name" value="ABC_transporter-like_CS"/>
</dbReference>
<dbReference type="PROSITE" id="PS50929">
    <property type="entry name" value="ABC_TM1F"/>
    <property type="match status" value="1"/>
</dbReference>
<keyword evidence="2 7" id="KW-0812">Transmembrane</keyword>
<keyword evidence="5 7" id="KW-1133">Transmembrane helix</keyword>
<evidence type="ECO:0000256" key="7">
    <source>
        <dbReference type="SAM" id="Phobius"/>
    </source>
</evidence>
<name>A0A1C6TT49_9ACTN</name>
<reference evidence="11" key="1">
    <citation type="submission" date="2016-06" db="EMBL/GenBank/DDBJ databases">
        <authorList>
            <person name="Varghese N."/>
            <person name="Submissions Spin"/>
        </authorList>
    </citation>
    <scope>NUCLEOTIDE SEQUENCE [LARGE SCALE GENOMIC DNA]</scope>
    <source>
        <strain evidence="11">DSM 43903</strain>
    </source>
</reference>
<dbReference type="Proteomes" id="UP000199001">
    <property type="component" value="Unassembled WGS sequence"/>
</dbReference>
<dbReference type="InterPro" id="IPR027417">
    <property type="entry name" value="P-loop_NTPase"/>
</dbReference>
<dbReference type="SUPFAM" id="SSF90123">
    <property type="entry name" value="ABC transporter transmembrane region"/>
    <property type="match status" value="1"/>
</dbReference>
<evidence type="ECO:0000256" key="1">
    <source>
        <dbReference type="ARBA" id="ARBA00004651"/>
    </source>
</evidence>
<feature type="transmembrane region" description="Helical" evidence="7">
    <location>
        <begin position="267"/>
        <end position="287"/>
    </location>
</feature>
<evidence type="ECO:0000313" key="10">
    <source>
        <dbReference type="EMBL" id="SCL44858.1"/>
    </source>
</evidence>
<dbReference type="GO" id="GO:0005886">
    <property type="term" value="C:plasma membrane"/>
    <property type="evidence" value="ECO:0007669"/>
    <property type="project" value="UniProtKB-SubCell"/>
</dbReference>
<dbReference type="PANTHER" id="PTHR24221:SF646">
    <property type="entry name" value="HAEMOLYSIN SECRETION ATP-BINDING PROTEIN"/>
    <property type="match status" value="1"/>
</dbReference>
<protein>
    <submittedName>
        <fullName evidence="10">ATP-binding cassette, subfamily B</fullName>
    </submittedName>
</protein>
<dbReference type="InterPro" id="IPR003593">
    <property type="entry name" value="AAA+_ATPase"/>
</dbReference>
<evidence type="ECO:0000256" key="6">
    <source>
        <dbReference type="ARBA" id="ARBA00023136"/>
    </source>
</evidence>
<keyword evidence="6 7" id="KW-0472">Membrane</keyword>
<dbReference type="EMBL" id="FMHZ01000002">
    <property type="protein sequence ID" value="SCL44858.1"/>
    <property type="molecule type" value="Genomic_DNA"/>
</dbReference>
<keyword evidence="4 10" id="KW-0067">ATP-binding</keyword>